<evidence type="ECO:0000313" key="4">
    <source>
        <dbReference type="Proteomes" id="UP001237642"/>
    </source>
</evidence>
<evidence type="ECO:0000256" key="1">
    <source>
        <dbReference type="ARBA" id="ARBA00022737"/>
    </source>
</evidence>
<dbReference type="Pfam" id="PF01535">
    <property type="entry name" value="PPR"/>
    <property type="match status" value="2"/>
</dbReference>
<dbReference type="PANTHER" id="PTHR47926">
    <property type="entry name" value="PENTATRICOPEPTIDE REPEAT-CONTAINING PROTEIN"/>
    <property type="match status" value="1"/>
</dbReference>
<dbReference type="GO" id="GO:0003723">
    <property type="term" value="F:RNA binding"/>
    <property type="evidence" value="ECO:0007669"/>
    <property type="project" value="InterPro"/>
</dbReference>
<evidence type="ECO:0000256" key="2">
    <source>
        <dbReference type="PROSITE-ProRule" id="PRU00708"/>
    </source>
</evidence>
<feature type="repeat" description="PPR" evidence="2">
    <location>
        <begin position="400"/>
        <end position="434"/>
    </location>
</feature>
<dbReference type="InterPro" id="IPR002885">
    <property type="entry name" value="PPR_rpt"/>
</dbReference>
<dbReference type="InterPro" id="IPR046960">
    <property type="entry name" value="PPR_At4g14850-like_plant"/>
</dbReference>
<reference evidence="3" key="2">
    <citation type="submission" date="2023-05" db="EMBL/GenBank/DDBJ databases">
        <authorList>
            <person name="Schelkunov M.I."/>
        </authorList>
    </citation>
    <scope>NUCLEOTIDE SEQUENCE</scope>
    <source>
        <strain evidence="3">Hsosn_3</strain>
        <tissue evidence="3">Leaf</tissue>
    </source>
</reference>
<dbReference type="PANTHER" id="PTHR47926:SF465">
    <property type="entry name" value="PENTATRICOPEPTIDE REPEAT (PPR-LIKE) SUPERFAMILY PROTEIN"/>
    <property type="match status" value="1"/>
</dbReference>
<dbReference type="InterPro" id="IPR046848">
    <property type="entry name" value="E_motif"/>
</dbReference>
<proteinExistence type="predicted"/>
<keyword evidence="1" id="KW-0677">Repeat</keyword>
<evidence type="ECO:0000313" key="3">
    <source>
        <dbReference type="EMBL" id="KAK1351856.1"/>
    </source>
</evidence>
<dbReference type="GO" id="GO:0009451">
    <property type="term" value="P:RNA modification"/>
    <property type="evidence" value="ECO:0007669"/>
    <property type="project" value="InterPro"/>
</dbReference>
<dbReference type="EMBL" id="JAUIZM010000022">
    <property type="protein sequence ID" value="KAK1351856.1"/>
    <property type="molecule type" value="Genomic_DNA"/>
</dbReference>
<protein>
    <submittedName>
        <fullName evidence="3">Pentatricopeptide repeat-containing protein</fullName>
    </submittedName>
</protein>
<dbReference type="Pfam" id="PF13041">
    <property type="entry name" value="PPR_2"/>
    <property type="match status" value="4"/>
</dbReference>
<accession>A0AAD8LWQ4</accession>
<dbReference type="FunFam" id="1.25.40.10:FF:000090">
    <property type="entry name" value="Pentatricopeptide repeat-containing protein, chloroplastic"/>
    <property type="match status" value="1"/>
</dbReference>
<sequence>MQSYLVQVTSKLKRLARAGQIVYARKLFDEMPYRDLVAWNSMLSSYSHLGLFQDTLSLFHYMRITNIRPDHFTFTSTLSACAGADELRYGHKVHALVVVLGYCQSLPVNNALIDMYGKCLSPFSAGRVFEELGLRNEVSWCSLVFAYVNADDINAAYSVLGRMPKRVDIAWNTMIAGCARLGDIKLCFSLFKDMLEDLCDPDQWTLSALMSVCGEAREFISGCAVHAYIIKSGWALAVEASNSILSFFARLGHHDGVLKMLESVEYRTQVSWNAIIDAYMKIGDTQKAFDAFEVAPDKSIVSWTSMISGYARNGQGVEAVRFYRDMIRNGIQPNSFSLGAVLHACSILATLGHGSMVHCCSFRNGFHTTAYVGNGLVNMYAKCGDIEGSNKAFCDILVKDVVSWNTILLAYGMNGWASKALQVKEEMVASGVNPDKVTFTGLLMTCSHSGLIEKGRSLLKSMSDFGLSPDVDHVTCVVDMLGRGGYLKEAREVANLYLGKDSMKISSGEPLFGACASHCNAEMGAELGEALKSSEPENAMSYVVLSNLYCASGRWKEAEIMRKTMLDQGVIKMPGCSWIELRNEVTTFVAGCASSHPFIDEMYSTIYILEYQMKNPCAVT</sequence>
<name>A0AAD8LWQ4_9APIA</name>
<dbReference type="AlphaFoldDB" id="A0AAD8LWQ4"/>
<dbReference type="NCBIfam" id="TIGR00756">
    <property type="entry name" value="PPR"/>
    <property type="match status" value="6"/>
</dbReference>
<feature type="repeat" description="PPR" evidence="2">
    <location>
        <begin position="538"/>
        <end position="572"/>
    </location>
</feature>
<dbReference type="PROSITE" id="PS51375">
    <property type="entry name" value="PPR"/>
    <property type="match status" value="6"/>
</dbReference>
<reference evidence="3" key="1">
    <citation type="submission" date="2023-02" db="EMBL/GenBank/DDBJ databases">
        <title>Genome of toxic invasive species Heracleum sosnowskyi carries increased number of genes despite the absence of recent whole-genome duplications.</title>
        <authorList>
            <person name="Schelkunov M."/>
            <person name="Shtratnikova V."/>
            <person name="Makarenko M."/>
            <person name="Klepikova A."/>
            <person name="Omelchenko D."/>
            <person name="Novikova G."/>
            <person name="Obukhova E."/>
            <person name="Bogdanov V."/>
            <person name="Penin A."/>
            <person name="Logacheva M."/>
        </authorList>
    </citation>
    <scope>NUCLEOTIDE SEQUENCE</scope>
    <source>
        <strain evidence="3">Hsosn_3</strain>
        <tissue evidence="3">Leaf</tissue>
    </source>
</reference>
<feature type="repeat" description="PPR" evidence="2">
    <location>
        <begin position="435"/>
        <end position="469"/>
    </location>
</feature>
<comment type="caution">
    <text evidence="3">The sequence shown here is derived from an EMBL/GenBank/DDBJ whole genome shotgun (WGS) entry which is preliminary data.</text>
</comment>
<dbReference type="Proteomes" id="UP001237642">
    <property type="component" value="Unassembled WGS sequence"/>
</dbReference>
<dbReference type="Pfam" id="PF20431">
    <property type="entry name" value="E_motif"/>
    <property type="match status" value="1"/>
</dbReference>
<feature type="repeat" description="PPR" evidence="2">
    <location>
        <begin position="167"/>
        <end position="201"/>
    </location>
</feature>
<dbReference type="InterPro" id="IPR011990">
    <property type="entry name" value="TPR-like_helical_dom_sf"/>
</dbReference>
<dbReference type="Gene3D" id="1.25.40.10">
    <property type="entry name" value="Tetratricopeptide repeat domain"/>
    <property type="match status" value="5"/>
</dbReference>
<organism evidence="3 4">
    <name type="scientific">Heracleum sosnowskyi</name>
    <dbReference type="NCBI Taxonomy" id="360622"/>
    <lineage>
        <taxon>Eukaryota</taxon>
        <taxon>Viridiplantae</taxon>
        <taxon>Streptophyta</taxon>
        <taxon>Embryophyta</taxon>
        <taxon>Tracheophyta</taxon>
        <taxon>Spermatophyta</taxon>
        <taxon>Magnoliopsida</taxon>
        <taxon>eudicotyledons</taxon>
        <taxon>Gunneridae</taxon>
        <taxon>Pentapetalae</taxon>
        <taxon>asterids</taxon>
        <taxon>campanulids</taxon>
        <taxon>Apiales</taxon>
        <taxon>Apiaceae</taxon>
        <taxon>Apioideae</taxon>
        <taxon>apioid superclade</taxon>
        <taxon>Tordylieae</taxon>
        <taxon>Tordyliinae</taxon>
        <taxon>Heracleum</taxon>
    </lineage>
</organism>
<feature type="repeat" description="PPR" evidence="2">
    <location>
        <begin position="299"/>
        <end position="333"/>
    </location>
</feature>
<feature type="repeat" description="PPR" evidence="2">
    <location>
        <begin position="35"/>
        <end position="69"/>
    </location>
</feature>
<keyword evidence="4" id="KW-1185">Reference proteome</keyword>
<gene>
    <name evidence="3" type="ORF">POM88_053861</name>
</gene>